<evidence type="ECO:0000256" key="3">
    <source>
        <dbReference type="ARBA" id="ARBA00023082"/>
    </source>
</evidence>
<evidence type="ECO:0000259" key="6">
    <source>
        <dbReference type="Pfam" id="PF04542"/>
    </source>
</evidence>
<dbReference type="PANTHER" id="PTHR43133:SF8">
    <property type="entry name" value="RNA POLYMERASE SIGMA FACTOR HI_1459-RELATED"/>
    <property type="match status" value="1"/>
</dbReference>
<evidence type="ECO:0000259" key="7">
    <source>
        <dbReference type="Pfam" id="PF08281"/>
    </source>
</evidence>
<keyword evidence="4" id="KW-0238">DNA-binding</keyword>
<dbReference type="AlphaFoldDB" id="A0A4R6K6H0"/>
<dbReference type="Pfam" id="PF04542">
    <property type="entry name" value="Sigma70_r2"/>
    <property type="match status" value="1"/>
</dbReference>
<dbReference type="NCBIfam" id="TIGR02937">
    <property type="entry name" value="sigma70-ECF"/>
    <property type="match status" value="1"/>
</dbReference>
<evidence type="ECO:0000256" key="2">
    <source>
        <dbReference type="ARBA" id="ARBA00023015"/>
    </source>
</evidence>
<dbReference type="Gene3D" id="1.10.10.10">
    <property type="entry name" value="Winged helix-like DNA-binding domain superfamily/Winged helix DNA-binding domain"/>
    <property type="match status" value="1"/>
</dbReference>
<evidence type="ECO:0000313" key="9">
    <source>
        <dbReference type="Proteomes" id="UP000295388"/>
    </source>
</evidence>
<dbReference type="GO" id="GO:0003677">
    <property type="term" value="F:DNA binding"/>
    <property type="evidence" value="ECO:0007669"/>
    <property type="project" value="UniProtKB-KW"/>
</dbReference>
<sequence length="248" mass="26669">MGPSDAELILAARGGDVQSLAVLLMRHRAAMHAVAAAVLGAGPEVEDVVQDASLVAITDLGRIRDPSLARPWLTGITRNLARARLRRHDPLPTDFPDLPAADDPDRRLEEAALRDWIWAAIGGLSEPLRDVVVLRYFSMASSYDAIAAALGIPVGTVRSRLYDARRTLGSRLRELESSAIDGYARASRTSEGMFAAIVDEYNSGTDIGVLRSMLAEEARLTVAASNELIVGRIAITRGMAEDIEAGRT</sequence>
<gene>
    <name evidence="8" type="ORF">EV643_11518</name>
</gene>
<dbReference type="InterPro" id="IPR013324">
    <property type="entry name" value="RNA_pol_sigma_r3/r4-like"/>
</dbReference>
<evidence type="ECO:0000256" key="4">
    <source>
        <dbReference type="ARBA" id="ARBA00023125"/>
    </source>
</evidence>
<accession>A0A4R6K6H0</accession>
<dbReference type="InterPro" id="IPR036388">
    <property type="entry name" value="WH-like_DNA-bd_sf"/>
</dbReference>
<evidence type="ECO:0000313" key="8">
    <source>
        <dbReference type="EMBL" id="TDO44520.1"/>
    </source>
</evidence>
<dbReference type="InterPro" id="IPR013325">
    <property type="entry name" value="RNA_pol_sigma_r2"/>
</dbReference>
<proteinExistence type="inferred from homology"/>
<dbReference type="GO" id="GO:0016987">
    <property type="term" value="F:sigma factor activity"/>
    <property type="evidence" value="ECO:0007669"/>
    <property type="project" value="UniProtKB-KW"/>
</dbReference>
<dbReference type="EMBL" id="SNWQ01000015">
    <property type="protein sequence ID" value="TDO44520.1"/>
    <property type="molecule type" value="Genomic_DNA"/>
</dbReference>
<comment type="caution">
    <text evidence="8">The sequence shown here is derived from an EMBL/GenBank/DDBJ whole genome shotgun (WGS) entry which is preliminary data.</text>
</comment>
<dbReference type="InterPro" id="IPR039425">
    <property type="entry name" value="RNA_pol_sigma-70-like"/>
</dbReference>
<keyword evidence="2" id="KW-0805">Transcription regulation</keyword>
<dbReference type="Proteomes" id="UP000295388">
    <property type="component" value="Unassembled WGS sequence"/>
</dbReference>
<keyword evidence="3" id="KW-0731">Sigma factor</keyword>
<protein>
    <submittedName>
        <fullName evidence="8">RNA polymerase sigma-70 factor (ECF subfamily)</fullName>
    </submittedName>
</protein>
<dbReference type="InterPro" id="IPR014284">
    <property type="entry name" value="RNA_pol_sigma-70_dom"/>
</dbReference>
<dbReference type="SUPFAM" id="SSF88659">
    <property type="entry name" value="Sigma3 and sigma4 domains of RNA polymerase sigma factors"/>
    <property type="match status" value="1"/>
</dbReference>
<feature type="domain" description="RNA polymerase sigma-70 region 2" evidence="6">
    <location>
        <begin position="23"/>
        <end position="89"/>
    </location>
</feature>
<dbReference type="InterPro" id="IPR013249">
    <property type="entry name" value="RNA_pol_sigma70_r4_t2"/>
</dbReference>
<dbReference type="Pfam" id="PF08281">
    <property type="entry name" value="Sigma70_r4_2"/>
    <property type="match status" value="1"/>
</dbReference>
<keyword evidence="9" id="KW-1185">Reference proteome</keyword>
<keyword evidence="5" id="KW-0804">Transcription</keyword>
<comment type="similarity">
    <text evidence="1">Belongs to the sigma-70 factor family. ECF subfamily.</text>
</comment>
<dbReference type="SUPFAM" id="SSF88946">
    <property type="entry name" value="Sigma2 domain of RNA polymerase sigma factors"/>
    <property type="match status" value="1"/>
</dbReference>
<dbReference type="RefSeq" id="WP_133803074.1">
    <property type="nucleotide sequence ID" value="NZ_SNWQ01000015.1"/>
</dbReference>
<organism evidence="8 9">
    <name type="scientific">Kribbella caucasensis</name>
    <dbReference type="NCBI Taxonomy" id="2512215"/>
    <lineage>
        <taxon>Bacteria</taxon>
        <taxon>Bacillati</taxon>
        <taxon>Actinomycetota</taxon>
        <taxon>Actinomycetes</taxon>
        <taxon>Propionibacteriales</taxon>
        <taxon>Kribbellaceae</taxon>
        <taxon>Kribbella</taxon>
    </lineage>
</organism>
<evidence type="ECO:0000256" key="5">
    <source>
        <dbReference type="ARBA" id="ARBA00023163"/>
    </source>
</evidence>
<dbReference type="Gene3D" id="1.10.1740.10">
    <property type="match status" value="1"/>
</dbReference>
<dbReference type="PANTHER" id="PTHR43133">
    <property type="entry name" value="RNA POLYMERASE ECF-TYPE SIGMA FACTO"/>
    <property type="match status" value="1"/>
</dbReference>
<dbReference type="CDD" id="cd06171">
    <property type="entry name" value="Sigma70_r4"/>
    <property type="match status" value="1"/>
</dbReference>
<dbReference type="GO" id="GO:0006352">
    <property type="term" value="P:DNA-templated transcription initiation"/>
    <property type="evidence" value="ECO:0007669"/>
    <property type="project" value="InterPro"/>
</dbReference>
<dbReference type="OrthoDB" id="9811152at2"/>
<reference evidence="8 9" key="1">
    <citation type="submission" date="2019-03" db="EMBL/GenBank/DDBJ databases">
        <title>Genomic Encyclopedia of Type Strains, Phase III (KMG-III): the genomes of soil and plant-associated and newly described type strains.</title>
        <authorList>
            <person name="Whitman W."/>
        </authorList>
    </citation>
    <scope>NUCLEOTIDE SEQUENCE [LARGE SCALE GENOMIC DNA]</scope>
    <source>
        <strain evidence="8 9">VKM Ac-2527</strain>
    </source>
</reference>
<dbReference type="InterPro" id="IPR007627">
    <property type="entry name" value="RNA_pol_sigma70_r2"/>
</dbReference>
<feature type="domain" description="RNA polymerase sigma factor 70 region 4 type 2" evidence="7">
    <location>
        <begin position="115"/>
        <end position="168"/>
    </location>
</feature>
<evidence type="ECO:0000256" key="1">
    <source>
        <dbReference type="ARBA" id="ARBA00010641"/>
    </source>
</evidence>
<name>A0A4R6K6H0_9ACTN</name>